<dbReference type="EMBL" id="BLYL01000007">
    <property type="protein sequence ID" value="GFO94364.1"/>
    <property type="molecule type" value="Genomic_DNA"/>
</dbReference>
<dbReference type="PANTHER" id="PTHR48098">
    <property type="entry name" value="ENTEROCHELIN ESTERASE-RELATED"/>
    <property type="match status" value="1"/>
</dbReference>
<dbReference type="AlphaFoldDB" id="A0AAI9K4U0"/>
<sequence length="350" mass="39783">MKKELTILTTFSIAIILVVTGCQHSSASKNDSTVTQSVTSYSSSEDTSIEEATTSETSVKEITTEELTKEAPTPTGLLPEERASITMGKLSPEHMYYNEVTTLDPACADYINELSIYDAEIDDTFVVHISLPPDYNEASSYPMVVMTDGVWRLSDHPELRPLMTSDQIQDVILVSIGYPNTYNYDVIRKRDLQTNPDSFLHFIVDNLIPYLEEIYSVNPENMTLTGHSLGGYWAYYALFHNDTIGKNTFANYYIGSPSMWANTDGKFMSTYEEEYYNRTQTLNANVYVTVGADEDKNFISSIEDFYNDLQERNYSGLNLTYEKIEGYDHNTVFKPSIKNTLLMFYKKDSE</sequence>
<dbReference type="InterPro" id="IPR050583">
    <property type="entry name" value="Mycobacterial_A85_antigen"/>
</dbReference>
<dbReference type="InterPro" id="IPR000801">
    <property type="entry name" value="Esterase-like"/>
</dbReference>
<accession>A0AAI9K4U0</accession>
<dbReference type="Pfam" id="PF00756">
    <property type="entry name" value="Esterase"/>
    <property type="match status" value="1"/>
</dbReference>
<dbReference type="RefSeq" id="WP_055223811.1">
    <property type="nucleotide sequence ID" value="NZ_BLYL01000007.1"/>
</dbReference>
<gene>
    <name evidence="2" type="ORF">COEU31_14100</name>
</gene>
<dbReference type="Proteomes" id="UP000660047">
    <property type="component" value="Unassembled WGS sequence"/>
</dbReference>
<evidence type="ECO:0000313" key="2">
    <source>
        <dbReference type="EMBL" id="GFO94364.1"/>
    </source>
</evidence>
<comment type="caution">
    <text evidence="2">The sequence shown here is derived from an EMBL/GenBank/DDBJ whole genome shotgun (WGS) entry which is preliminary data.</text>
</comment>
<dbReference type="Gene3D" id="3.40.50.1820">
    <property type="entry name" value="alpha/beta hydrolase"/>
    <property type="match status" value="1"/>
</dbReference>
<feature type="compositionally biased region" description="Low complexity" evidence="1">
    <location>
        <begin position="31"/>
        <end position="57"/>
    </location>
</feature>
<proteinExistence type="predicted"/>
<dbReference type="PANTHER" id="PTHR48098:SF6">
    <property type="entry name" value="FERRI-BACILLIBACTIN ESTERASE BESA"/>
    <property type="match status" value="1"/>
</dbReference>
<dbReference type="PROSITE" id="PS51257">
    <property type="entry name" value="PROKAR_LIPOPROTEIN"/>
    <property type="match status" value="1"/>
</dbReference>
<dbReference type="SUPFAM" id="SSF53474">
    <property type="entry name" value="alpha/beta-Hydrolases"/>
    <property type="match status" value="1"/>
</dbReference>
<protein>
    <recommendedName>
        <fullName evidence="4">Ferri-bacillibactin esterase BesA</fullName>
    </recommendedName>
</protein>
<dbReference type="InterPro" id="IPR029058">
    <property type="entry name" value="AB_hydrolase_fold"/>
</dbReference>
<evidence type="ECO:0000256" key="1">
    <source>
        <dbReference type="SAM" id="MobiDB-lite"/>
    </source>
</evidence>
<feature type="region of interest" description="Disordered" evidence="1">
    <location>
        <begin position="26"/>
        <end position="58"/>
    </location>
</feature>
<organism evidence="2 3">
    <name type="scientific">Coprococcus eutactus</name>
    <dbReference type="NCBI Taxonomy" id="33043"/>
    <lineage>
        <taxon>Bacteria</taxon>
        <taxon>Bacillati</taxon>
        <taxon>Bacillota</taxon>
        <taxon>Clostridia</taxon>
        <taxon>Lachnospirales</taxon>
        <taxon>Lachnospiraceae</taxon>
        <taxon>Coprococcus</taxon>
    </lineage>
</organism>
<name>A0AAI9K4U0_9FIRM</name>
<evidence type="ECO:0000313" key="3">
    <source>
        <dbReference type="Proteomes" id="UP000660047"/>
    </source>
</evidence>
<evidence type="ECO:0008006" key="4">
    <source>
        <dbReference type="Google" id="ProtNLM"/>
    </source>
</evidence>
<reference evidence="2" key="1">
    <citation type="submission" date="2020-06" db="EMBL/GenBank/DDBJ databases">
        <title>Characterization of fructooligosaccharide metabolism and fructooligosaccharide-degrading enzymes in human commensal butyrate producers.</title>
        <authorList>
            <person name="Tanno H."/>
            <person name="Fujii T."/>
            <person name="Hirano K."/>
            <person name="Maeno S."/>
            <person name="Tonozuka T."/>
            <person name="Sakamoto M."/>
            <person name="Ohkuma M."/>
            <person name="Tochio T."/>
            <person name="Endo A."/>
        </authorList>
    </citation>
    <scope>NUCLEOTIDE SEQUENCE</scope>
    <source>
        <strain evidence="2">JCM 31265</strain>
    </source>
</reference>